<feature type="region of interest" description="Disordered" evidence="4">
    <location>
        <begin position="468"/>
        <end position="522"/>
    </location>
</feature>
<gene>
    <name evidence="6" type="ORF">FOZ60_003414</name>
</gene>
<feature type="domain" description="Katanin p80 subunit C-terminal" evidence="5">
    <location>
        <begin position="562"/>
        <end position="628"/>
    </location>
</feature>
<feature type="compositionally biased region" description="Polar residues" evidence="4">
    <location>
        <begin position="1"/>
        <end position="30"/>
    </location>
</feature>
<feature type="compositionally biased region" description="Basic residues" evidence="4">
    <location>
        <begin position="38"/>
        <end position="55"/>
    </location>
</feature>
<dbReference type="GO" id="GO:0005856">
    <property type="term" value="C:cytoskeleton"/>
    <property type="evidence" value="ECO:0007669"/>
    <property type="project" value="UniProtKB-SubCell"/>
</dbReference>
<evidence type="ECO:0000259" key="5">
    <source>
        <dbReference type="Pfam" id="PF13925"/>
    </source>
</evidence>
<feature type="compositionally biased region" description="Polar residues" evidence="4">
    <location>
        <begin position="492"/>
        <end position="502"/>
    </location>
</feature>
<reference evidence="6 7" key="1">
    <citation type="submission" date="2020-04" db="EMBL/GenBank/DDBJ databases">
        <title>Perkinsus olseni comparative genomics.</title>
        <authorList>
            <person name="Bogema D.R."/>
        </authorList>
    </citation>
    <scope>NUCLEOTIDE SEQUENCE [LARGE SCALE GENOMIC DNA]</scope>
    <source>
        <strain evidence="6">00978-12</strain>
    </source>
</reference>
<sequence>MLADNTNDITVSQESAQSHQTSSSITQVASNAEDDLSKHHKKKLARSKRGPKRRSERLNLPPIKEDETSASAVIHGYNTDWVNETLGLEKDEAYSERTVGDWMHFLGFDIVLVKKTLYVDGHEREDVVSDRERFGKQLDKLEPKLLTIDDDTLEVQPNPAAEYILISQDEKIHHSNDVQRRYWSDKSFSKLPTKSQGRTIMTSDFLSEVYGFIKYSACDPLVPGERTGSVLDVSADGYYNSERCQVDFQECSEAVEGLTAADGQRLHCAFLTDRSPIHCKFAEDALNARTMNVKPGGRQPKMRDGWFWSNGRRITQTMVFPATHPVYPGLPKGLREVCRERFGAEAISGKRHEDLVGMLSACEDFKNQATILEDQAAERGDVVIFGVKFHPELAPIEAAYRSIAKTLRVSNTSGSSKGFKDRVEGAQDTEDLTIQLIRKHFRSAREYLALYREGKSLDEIEKLRVEKRKHRGAAPGLRVSPTRSRKGKKPQFSLQRSASINESDLAGNKSPKSSPSPRSTAGAGMLENIFRTDKSFVVTLAQCQKTFLPELRWLCGRPETRRTAMAAVRTLLRNFGSLIIATRSAGMETTKANGQVDLSREDRLERCNSCFDQFASIHRLLAAEQHLRHRSSSLPPEVIDTMNELDRFITADNSSSNIDVNPNGR</sequence>
<organism evidence="6 7">
    <name type="scientific">Perkinsus olseni</name>
    <name type="common">Perkinsus atlanticus</name>
    <dbReference type="NCBI Taxonomy" id="32597"/>
    <lineage>
        <taxon>Eukaryota</taxon>
        <taxon>Sar</taxon>
        <taxon>Alveolata</taxon>
        <taxon>Perkinsozoa</taxon>
        <taxon>Perkinsea</taxon>
        <taxon>Perkinsida</taxon>
        <taxon>Perkinsidae</taxon>
        <taxon>Perkinsus</taxon>
    </lineage>
</organism>
<proteinExistence type="predicted"/>
<feature type="compositionally biased region" description="Low complexity" evidence="4">
    <location>
        <begin position="509"/>
        <end position="519"/>
    </location>
</feature>
<evidence type="ECO:0000313" key="7">
    <source>
        <dbReference type="Proteomes" id="UP000541610"/>
    </source>
</evidence>
<dbReference type="InterPro" id="IPR028021">
    <property type="entry name" value="Katanin_C-terminal"/>
</dbReference>
<keyword evidence="2" id="KW-0963">Cytoplasm</keyword>
<evidence type="ECO:0000256" key="3">
    <source>
        <dbReference type="ARBA" id="ARBA00023212"/>
    </source>
</evidence>
<feature type="region of interest" description="Disordered" evidence="4">
    <location>
        <begin position="1"/>
        <end position="64"/>
    </location>
</feature>
<dbReference type="Proteomes" id="UP000541610">
    <property type="component" value="Unassembled WGS sequence"/>
</dbReference>
<evidence type="ECO:0000256" key="4">
    <source>
        <dbReference type="SAM" id="MobiDB-lite"/>
    </source>
</evidence>
<dbReference type="EMBL" id="JABANP010000017">
    <property type="protein sequence ID" value="KAF4695818.1"/>
    <property type="molecule type" value="Genomic_DNA"/>
</dbReference>
<name>A0A7J6PI14_PEROL</name>
<accession>A0A7J6PI14</accession>
<comment type="caution">
    <text evidence="6">The sequence shown here is derived from an EMBL/GenBank/DDBJ whole genome shotgun (WGS) entry which is preliminary data.</text>
</comment>
<evidence type="ECO:0000256" key="1">
    <source>
        <dbReference type="ARBA" id="ARBA00004245"/>
    </source>
</evidence>
<comment type="subcellular location">
    <subcellularLocation>
        <location evidence="1">Cytoplasm</location>
        <location evidence="1">Cytoskeleton</location>
    </subcellularLocation>
</comment>
<dbReference type="PANTHER" id="PTHR35871">
    <property type="entry name" value="EXPRESSED PROTEIN"/>
    <property type="match status" value="1"/>
</dbReference>
<dbReference type="AlphaFoldDB" id="A0A7J6PI14"/>
<dbReference type="PANTHER" id="PTHR35871:SF1">
    <property type="entry name" value="CXC1-LIKE CYSTEINE CLUSTER ASSOCIATED WITH KDZ TRANSPOSASES DOMAIN-CONTAINING PROTEIN"/>
    <property type="match status" value="1"/>
</dbReference>
<protein>
    <recommendedName>
        <fullName evidence="5">Katanin p80 subunit C-terminal domain-containing protein</fullName>
    </recommendedName>
</protein>
<keyword evidence="3" id="KW-0206">Cytoskeleton</keyword>
<dbReference type="GO" id="GO:0008017">
    <property type="term" value="F:microtubule binding"/>
    <property type="evidence" value="ECO:0007669"/>
    <property type="project" value="InterPro"/>
</dbReference>
<evidence type="ECO:0000313" key="6">
    <source>
        <dbReference type="EMBL" id="KAF4695818.1"/>
    </source>
</evidence>
<evidence type="ECO:0000256" key="2">
    <source>
        <dbReference type="ARBA" id="ARBA00022490"/>
    </source>
</evidence>
<dbReference type="OrthoDB" id="3218065at2759"/>
<dbReference type="Pfam" id="PF13925">
    <property type="entry name" value="Katanin_con80"/>
    <property type="match status" value="1"/>
</dbReference>